<dbReference type="Gene3D" id="1.10.30.50">
    <property type="match status" value="1"/>
</dbReference>
<dbReference type="CDD" id="cd00085">
    <property type="entry name" value="HNHc"/>
    <property type="match status" value="1"/>
</dbReference>
<dbReference type="GO" id="GO:0004519">
    <property type="term" value="F:endonuclease activity"/>
    <property type="evidence" value="ECO:0007669"/>
    <property type="project" value="UniProtKB-KW"/>
</dbReference>
<dbReference type="SMART" id="SM00507">
    <property type="entry name" value="HNHc"/>
    <property type="match status" value="1"/>
</dbReference>
<keyword evidence="3" id="KW-0540">Nuclease</keyword>
<reference evidence="3 4" key="1">
    <citation type="submission" date="2013-08" db="EMBL/GenBank/DDBJ databases">
        <authorList>
            <person name="Durkin A.S."/>
            <person name="Haft D.R."/>
            <person name="McCorrison J."/>
            <person name="Torralba M."/>
            <person name="Gillis M."/>
            <person name="Haft D.H."/>
            <person name="Methe B."/>
            <person name="Sutton G."/>
            <person name="Nelson K.E."/>
        </authorList>
    </citation>
    <scope>NUCLEOTIDE SEQUENCE [LARGE SCALE GENOMIC DNA]</scope>
    <source>
        <strain evidence="3 4">F0195</strain>
    </source>
</reference>
<dbReference type="PATRIC" id="fig|1125712.3.peg.1435"/>
<feature type="compositionally biased region" description="Basic and acidic residues" evidence="1">
    <location>
        <begin position="99"/>
        <end position="110"/>
    </location>
</feature>
<dbReference type="STRING" id="1125712.HMPREF1316_2376"/>
<evidence type="ECO:0000256" key="1">
    <source>
        <dbReference type="SAM" id="MobiDB-lite"/>
    </source>
</evidence>
<keyword evidence="4" id="KW-1185">Reference proteome</keyword>
<dbReference type="AlphaFoldDB" id="U2T4Q7"/>
<protein>
    <submittedName>
        <fullName evidence="3">HNH endonuclease domain protein</fullName>
    </submittedName>
</protein>
<proteinExistence type="predicted"/>
<dbReference type="Proteomes" id="UP000016638">
    <property type="component" value="Unassembled WGS sequence"/>
</dbReference>
<comment type="caution">
    <text evidence="3">The sequence shown here is derived from an EMBL/GenBank/DDBJ whole genome shotgun (WGS) entry which is preliminary data.</text>
</comment>
<dbReference type="EMBL" id="AWEZ01000047">
    <property type="protein sequence ID" value="ERL08039.1"/>
    <property type="molecule type" value="Genomic_DNA"/>
</dbReference>
<evidence type="ECO:0000259" key="2">
    <source>
        <dbReference type="SMART" id="SM00507"/>
    </source>
</evidence>
<evidence type="ECO:0000313" key="3">
    <source>
        <dbReference type="EMBL" id="ERL08039.1"/>
    </source>
</evidence>
<dbReference type="eggNOG" id="ENOG502ZJ38">
    <property type="taxonomic scope" value="Bacteria"/>
</dbReference>
<keyword evidence="3" id="KW-0378">Hydrolase</keyword>
<name>U2T4Q7_9ACTN</name>
<gene>
    <name evidence="3" type="ORF">HMPREF1316_2376</name>
</gene>
<sequence length="110" mass="12701">MEWHGGVAPTMAARRRGSAAWQRVRRMAFERDRRLNARCWICGAPIDYSLGLSKRSGTPWAYEPDHYLDVSRHPDLEYDIGNLRPAHSKCNRARGKRASTHELGKPSRNW</sequence>
<evidence type="ECO:0000313" key="4">
    <source>
        <dbReference type="Proteomes" id="UP000016638"/>
    </source>
</evidence>
<organism evidence="3 4">
    <name type="scientific">Olsenella profusa F0195</name>
    <dbReference type="NCBI Taxonomy" id="1125712"/>
    <lineage>
        <taxon>Bacteria</taxon>
        <taxon>Bacillati</taxon>
        <taxon>Actinomycetota</taxon>
        <taxon>Coriobacteriia</taxon>
        <taxon>Coriobacteriales</taxon>
        <taxon>Atopobiaceae</taxon>
        <taxon>Olsenella</taxon>
    </lineage>
</organism>
<feature type="domain" description="HNH nuclease" evidence="2">
    <location>
        <begin position="23"/>
        <end position="92"/>
    </location>
</feature>
<keyword evidence="3" id="KW-0255">Endonuclease</keyword>
<feature type="region of interest" description="Disordered" evidence="1">
    <location>
        <begin position="89"/>
        <end position="110"/>
    </location>
</feature>
<accession>U2T4Q7</accession>
<feature type="compositionally biased region" description="Basic residues" evidence="1">
    <location>
        <begin position="89"/>
        <end position="98"/>
    </location>
</feature>
<dbReference type="InterPro" id="IPR003615">
    <property type="entry name" value="HNH_nuc"/>
</dbReference>